<dbReference type="InterPro" id="IPR001296">
    <property type="entry name" value="Glyco_trans_1"/>
</dbReference>
<dbReference type="Gene3D" id="3.40.50.2000">
    <property type="entry name" value="Glycogen Phosphorylase B"/>
    <property type="match status" value="2"/>
</dbReference>
<keyword evidence="4" id="KW-1185">Reference proteome</keyword>
<reference evidence="3" key="1">
    <citation type="journal article" date="2014" name="Int. J. Syst. Evol. Microbiol.">
        <title>Complete genome sequence of Corynebacterium casei LMG S-19264T (=DSM 44701T), isolated from a smear-ripened cheese.</title>
        <authorList>
            <consortium name="US DOE Joint Genome Institute (JGI-PGF)"/>
            <person name="Walter F."/>
            <person name="Albersmeier A."/>
            <person name="Kalinowski J."/>
            <person name="Ruckert C."/>
        </authorList>
    </citation>
    <scope>NUCLEOTIDE SEQUENCE</scope>
    <source>
        <strain evidence="3">CCM 7664</strain>
    </source>
</reference>
<dbReference type="RefSeq" id="WP_188422019.1">
    <property type="nucleotide sequence ID" value="NZ_BMDP01000003.1"/>
</dbReference>
<dbReference type="Pfam" id="PF13439">
    <property type="entry name" value="Glyco_transf_4"/>
    <property type="match status" value="1"/>
</dbReference>
<keyword evidence="3" id="KW-0808">Transferase</keyword>
<organism evidence="3 4">
    <name type="scientific">Oxalicibacterium solurbis</name>
    <dbReference type="NCBI Taxonomy" id="69280"/>
    <lineage>
        <taxon>Bacteria</taxon>
        <taxon>Pseudomonadati</taxon>
        <taxon>Pseudomonadota</taxon>
        <taxon>Betaproteobacteria</taxon>
        <taxon>Burkholderiales</taxon>
        <taxon>Oxalobacteraceae</taxon>
        <taxon>Oxalicibacterium</taxon>
    </lineage>
</organism>
<evidence type="ECO:0000313" key="3">
    <source>
        <dbReference type="EMBL" id="GGI55205.1"/>
    </source>
</evidence>
<name>A0A8J3AXW8_9BURK</name>
<gene>
    <name evidence="3" type="ORF">GCM10011430_23790</name>
</gene>
<evidence type="ECO:0000313" key="4">
    <source>
        <dbReference type="Proteomes" id="UP000627205"/>
    </source>
</evidence>
<dbReference type="Pfam" id="PF00534">
    <property type="entry name" value="Glycos_transf_1"/>
    <property type="match status" value="1"/>
</dbReference>
<dbReference type="PANTHER" id="PTHR12526">
    <property type="entry name" value="GLYCOSYLTRANSFERASE"/>
    <property type="match status" value="1"/>
</dbReference>
<accession>A0A8J3AXW8</accession>
<dbReference type="EMBL" id="BMDP01000003">
    <property type="protein sequence ID" value="GGI55205.1"/>
    <property type="molecule type" value="Genomic_DNA"/>
</dbReference>
<dbReference type="AlphaFoldDB" id="A0A8J3AXW8"/>
<sequence>MKILHVEAGKFYYGGARQVAYIIEGLAARGVQNVLACPIDADIASAVGNAAKVCELRMGGDADVGMAWRLAQLIRAEQPDIVHLHSRRGADTWGGLAARWTGTPCVLSRRVDNPEARWQVALKYRLYDYVITISEGIRRVLLDEGLAPQKVTCVRSAVDAQPYLHAVDRAAFMHEFGLPPQAIVVGMVAQLIPRKGHRYLIEAVAVLREHYPDLRVLFFGRGPLQSELENEIAQAGLADVIRLAGFRNDLPQWLGGLDILAHPADMEGLGVSLLQASAAGVPIITSRAGGLPEAVADNVSGLLIPPGDVAALTQSLRRLLDDAGLRRQMGEAGRARILAEFSIDAMVEGNLAVYRQVLAKRGR</sequence>
<proteinExistence type="predicted"/>
<feature type="domain" description="Glycosyltransferase subfamily 4-like N-terminal" evidence="2">
    <location>
        <begin position="14"/>
        <end position="160"/>
    </location>
</feature>
<protein>
    <submittedName>
        <fullName evidence="3">Glycosyl transferase</fullName>
    </submittedName>
</protein>
<evidence type="ECO:0000259" key="1">
    <source>
        <dbReference type="Pfam" id="PF00534"/>
    </source>
</evidence>
<feature type="domain" description="Glycosyl transferase family 1" evidence="1">
    <location>
        <begin position="172"/>
        <end position="335"/>
    </location>
</feature>
<reference evidence="3" key="2">
    <citation type="submission" date="2020-09" db="EMBL/GenBank/DDBJ databases">
        <authorList>
            <person name="Sun Q."/>
            <person name="Sedlacek I."/>
        </authorList>
    </citation>
    <scope>NUCLEOTIDE SEQUENCE</scope>
    <source>
        <strain evidence="3">CCM 7664</strain>
    </source>
</reference>
<dbReference type="GO" id="GO:0016757">
    <property type="term" value="F:glycosyltransferase activity"/>
    <property type="evidence" value="ECO:0007669"/>
    <property type="project" value="InterPro"/>
</dbReference>
<evidence type="ECO:0000259" key="2">
    <source>
        <dbReference type="Pfam" id="PF13439"/>
    </source>
</evidence>
<dbReference type="SUPFAM" id="SSF53756">
    <property type="entry name" value="UDP-Glycosyltransferase/glycogen phosphorylase"/>
    <property type="match status" value="1"/>
</dbReference>
<comment type="caution">
    <text evidence="3">The sequence shown here is derived from an EMBL/GenBank/DDBJ whole genome shotgun (WGS) entry which is preliminary data.</text>
</comment>
<dbReference type="Proteomes" id="UP000627205">
    <property type="component" value="Unassembled WGS sequence"/>
</dbReference>
<dbReference type="InterPro" id="IPR028098">
    <property type="entry name" value="Glyco_trans_4-like_N"/>
</dbReference>